<proteinExistence type="predicted"/>
<dbReference type="Pfam" id="PF01156">
    <property type="entry name" value="IU_nuc_hydro"/>
    <property type="match status" value="1"/>
</dbReference>
<keyword evidence="2" id="KW-0326">Glycosidase</keyword>
<keyword evidence="5" id="KW-1185">Reference proteome</keyword>
<dbReference type="RefSeq" id="WP_023511490.1">
    <property type="nucleotide sequence ID" value="NZ_AWTC01000021.1"/>
</dbReference>
<dbReference type="GO" id="GO:0008477">
    <property type="term" value="F:purine nucleosidase activity"/>
    <property type="evidence" value="ECO:0007669"/>
    <property type="project" value="TreeGrafter"/>
</dbReference>
<dbReference type="GO" id="GO:0005829">
    <property type="term" value="C:cytosol"/>
    <property type="evidence" value="ECO:0007669"/>
    <property type="project" value="TreeGrafter"/>
</dbReference>
<dbReference type="InterPro" id="IPR001910">
    <property type="entry name" value="Inosine/uridine_hydrolase_dom"/>
</dbReference>
<dbReference type="PANTHER" id="PTHR12304:SF4">
    <property type="entry name" value="URIDINE NUCLEOSIDASE"/>
    <property type="match status" value="1"/>
</dbReference>
<evidence type="ECO:0000259" key="3">
    <source>
        <dbReference type="Pfam" id="PF01156"/>
    </source>
</evidence>
<keyword evidence="1 4" id="KW-0378">Hydrolase</keyword>
<evidence type="ECO:0000256" key="1">
    <source>
        <dbReference type="ARBA" id="ARBA00022801"/>
    </source>
</evidence>
<dbReference type="InterPro" id="IPR036452">
    <property type="entry name" value="Ribo_hydro-like"/>
</dbReference>
<dbReference type="GO" id="GO:0045437">
    <property type="term" value="F:uridine nucleosidase activity"/>
    <property type="evidence" value="ECO:0007669"/>
    <property type="project" value="UniProtKB-ARBA"/>
</dbReference>
<dbReference type="CDD" id="cd02651">
    <property type="entry name" value="nuc_hydro_IU_UC_XIUA"/>
    <property type="match status" value="1"/>
</dbReference>
<dbReference type="Proteomes" id="UP000018296">
    <property type="component" value="Unassembled WGS sequence"/>
</dbReference>
<gene>
    <name evidence="4" type="primary">rihA</name>
    <name evidence="4" type="ORF">P343_16440</name>
</gene>
<protein>
    <submittedName>
        <fullName evidence="4">Ribonucleoside hydrolase</fullName>
    </submittedName>
</protein>
<name>V6IU31_9BACL</name>
<dbReference type="PROSITE" id="PS01247">
    <property type="entry name" value="IUNH"/>
    <property type="match status" value="1"/>
</dbReference>
<accession>V6IU31</accession>
<dbReference type="eggNOG" id="COG1957">
    <property type="taxonomic scope" value="Bacteria"/>
</dbReference>
<evidence type="ECO:0000313" key="4">
    <source>
        <dbReference type="EMBL" id="EST10518.1"/>
    </source>
</evidence>
<dbReference type="EMBL" id="AWTC01000021">
    <property type="protein sequence ID" value="EST10518.1"/>
    <property type="molecule type" value="Genomic_DNA"/>
</dbReference>
<dbReference type="InterPro" id="IPR015910">
    <property type="entry name" value="I/U_nuclsd_hydro_CS"/>
</dbReference>
<dbReference type="PATRIC" id="fig|1395513.3.peg.3332"/>
<sequence length="318" mass="35080">MDSYKNQAKPIIIDCDPGLDDAIALMVAFGWRDLLDIRGITCVAGNQTIEKTFTNALRIAKHLNIEVPVARGAERPLIKPLTLADDVNGQTGLEGMEITPEHIQPSKLSAFDLISKILTEAHEKVTILATAPLTNIAHLLSVRPHLKNKIDHISLMGGSSIGGNITAVSEFNMFVDPEAAKIVFDSEVPITMFGLDLTYKAYTTRQDIQQITGNLKNRASRMLGDLLNHYMPYSERMGLNGVAIHDACTVIYELKPELFSGIKRVSVNVDTSGGPSYGCTLVDFYDLTGQNKNVDFVTQVDRQAFNNFLYLCCARYLD</sequence>
<dbReference type="GO" id="GO:0006152">
    <property type="term" value="P:purine nucleoside catabolic process"/>
    <property type="evidence" value="ECO:0007669"/>
    <property type="project" value="TreeGrafter"/>
</dbReference>
<organism evidence="4 5">
    <name type="scientific">Sporolactobacillus laevolacticus DSM 442</name>
    <dbReference type="NCBI Taxonomy" id="1395513"/>
    <lineage>
        <taxon>Bacteria</taxon>
        <taxon>Bacillati</taxon>
        <taxon>Bacillota</taxon>
        <taxon>Bacilli</taxon>
        <taxon>Bacillales</taxon>
        <taxon>Sporolactobacillaceae</taxon>
        <taxon>Sporolactobacillus</taxon>
    </lineage>
</organism>
<dbReference type="SUPFAM" id="SSF53590">
    <property type="entry name" value="Nucleoside hydrolase"/>
    <property type="match status" value="1"/>
</dbReference>
<dbReference type="Gene3D" id="3.90.245.10">
    <property type="entry name" value="Ribonucleoside hydrolase-like"/>
    <property type="match status" value="1"/>
</dbReference>
<reference evidence="4 5" key="1">
    <citation type="journal article" date="2013" name="Genome Announc.">
        <title>Genome Sequence of Sporolactobacillus laevolacticus DSM442, an Efficient Polymer-Grade D-Lactate Producer from Agricultural Waste Cottonseed as a Nitrogen Source.</title>
        <authorList>
            <person name="Wang H."/>
            <person name="Wang L."/>
            <person name="Ju J."/>
            <person name="Yu B."/>
            <person name="Ma Y."/>
        </authorList>
    </citation>
    <scope>NUCLEOTIDE SEQUENCE [LARGE SCALE GENOMIC DNA]</scope>
    <source>
        <strain evidence="4 5">DSM 442</strain>
    </source>
</reference>
<evidence type="ECO:0000313" key="5">
    <source>
        <dbReference type="Proteomes" id="UP000018296"/>
    </source>
</evidence>
<dbReference type="InterPro" id="IPR023186">
    <property type="entry name" value="IUNH"/>
</dbReference>
<dbReference type="AlphaFoldDB" id="V6IU31"/>
<dbReference type="PANTHER" id="PTHR12304">
    <property type="entry name" value="INOSINE-URIDINE PREFERRING NUCLEOSIDE HYDROLASE"/>
    <property type="match status" value="1"/>
</dbReference>
<comment type="caution">
    <text evidence="4">The sequence shown here is derived from an EMBL/GenBank/DDBJ whole genome shotgun (WGS) entry which is preliminary data.</text>
</comment>
<dbReference type="STRING" id="1395513.P343_16440"/>
<evidence type="ECO:0000256" key="2">
    <source>
        <dbReference type="ARBA" id="ARBA00023295"/>
    </source>
</evidence>
<feature type="domain" description="Inosine/uridine-preferring nucleoside hydrolase" evidence="3">
    <location>
        <begin position="11"/>
        <end position="306"/>
    </location>
</feature>